<evidence type="ECO:0000313" key="1">
    <source>
        <dbReference type="EMBL" id="GBO41589.1"/>
    </source>
</evidence>
<proteinExistence type="predicted"/>
<evidence type="ECO:0000313" key="2">
    <source>
        <dbReference type="Proteomes" id="UP000499080"/>
    </source>
</evidence>
<protein>
    <submittedName>
        <fullName evidence="1">Uncharacterized protein</fullName>
    </submittedName>
</protein>
<accession>A0A4Y2WWG6</accession>
<dbReference type="EMBL" id="BGPR01067302">
    <property type="protein sequence ID" value="GBO41589.1"/>
    <property type="molecule type" value="Genomic_DNA"/>
</dbReference>
<dbReference type="OrthoDB" id="7046085at2759"/>
<keyword evidence="2" id="KW-1185">Reference proteome</keyword>
<gene>
    <name evidence="1" type="ORF">AVEN_120060_1</name>
</gene>
<dbReference type="Proteomes" id="UP000499080">
    <property type="component" value="Unassembled WGS sequence"/>
</dbReference>
<comment type="caution">
    <text evidence="1">The sequence shown here is derived from an EMBL/GenBank/DDBJ whole genome shotgun (WGS) entry which is preliminary data.</text>
</comment>
<name>A0A4Y2WWG6_ARAVE</name>
<reference evidence="1 2" key="1">
    <citation type="journal article" date="2019" name="Sci. Rep.">
        <title>Orb-weaving spider Araneus ventricosus genome elucidates the spidroin gene catalogue.</title>
        <authorList>
            <person name="Kono N."/>
            <person name="Nakamura H."/>
            <person name="Ohtoshi R."/>
            <person name="Moran D.A.P."/>
            <person name="Shinohara A."/>
            <person name="Yoshida Y."/>
            <person name="Fujiwara M."/>
            <person name="Mori M."/>
            <person name="Tomita M."/>
            <person name="Arakawa K."/>
        </authorList>
    </citation>
    <scope>NUCLEOTIDE SEQUENCE [LARGE SCALE GENOMIC DNA]</scope>
</reference>
<organism evidence="1 2">
    <name type="scientific">Araneus ventricosus</name>
    <name type="common">Orbweaver spider</name>
    <name type="synonym">Epeira ventricosa</name>
    <dbReference type="NCBI Taxonomy" id="182803"/>
    <lineage>
        <taxon>Eukaryota</taxon>
        <taxon>Metazoa</taxon>
        <taxon>Ecdysozoa</taxon>
        <taxon>Arthropoda</taxon>
        <taxon>Chelicerata</taxon>
        <taxon>Arachnida</taxon>
        <taxon>Araneae</taxon>
        <taxon>Araneomorphae</taxon>
        <taxon>Entelegynae</taxon>
        <taxon>Araneoidea</taxon>
        <taxon>Araneidae</taxon>
        <taxon>Araneus</taxon>
    </lineage>
</organism>
<dbReference type="AlphaFoldDB" id="A0A4Y2WWG6"/>
<sequence>MLIAVLSVKLESKGFAVKQATGDADHLIGASAIVASEEHKCAVLVREDINLLIILTALASLSANIFFNIRELLKSGKGNSPNNLFSASNFKYSQCVKDPVPQSLLMAIFCKYAKRSTCSCRKSGIKFSANCANCKRHSCSTATPETDEQMLQLSEDDKDLLRR</sequence>